<dbReference type="PANTHER" id="PTHR30405">
    <property type="entry name" value="TRANSPOSASE"/>
    <property type="match status" value="1"/>
</dbReference>
<dbReference type="PANTHER" id="PTHR30405:SF25">
    <property type="entry name" value="RNA-GUIDED DNA ENDONUCLEASE INSQ-RELATED"/>
    <property type="match status" value="1"/>
</dbReference>
<sequence>MDSNGNRVEAPKVLAKYEKKLKKLQKDLSRKKVKSKNFEKARIKLARLYQKISNIRNDFLEKLTSQVINENQVIICEDLRVKNLVKNGRLAKSILDASWSKFLQMLKHKAERRGRIFIQVSPNFPSSQICSDCGYKNEEVKDLSVRDWECPSCGSVHDRDFNAARNILAEGLKLLSEINKPVGLGRPELKGDACGGKTSTIGGTSLVASLVYEAGSS</sequence>
<feature type="domain" description="Cas12f1-like TNB" evidence="8">
    <location>
        <begin position="99"/>
        <end position="167"/>
    </location>
</feature>
<keyword evidence="4" id="KW-0238">DNA-binding</keyword>
<evidence type="ECO:0000256" key="3">
    <source>
        <dbReference type="ARBA" id="ARBA00022578"/>
    </source>
</evidence>
<dbReference type="CDD" id="cd00350">
    <property type="entry name" value="rubredoxin_like"/>
    <property type="match status" value="1"/>
</dbReference>
<protein>
    <submittedName>
        <fullName evidence="9">Transposase</fullName>
    </submittedName>
</protein>
<evidence type="ECO:0000313" key="9">
    <source>
        <dbReference type="EMBL" id="AMW33332.1"/>
    </source>
</evidence>
<dbReference type="EMBL" id="CP014334">
    <property type="protein sequence ID" value="AMW33332.1"/>
    <property type="molecule type" value="Genomic_DNA"/>
</dbReference>
<keyword evidence="3" id="KW-0815">Transposition</keyword>
<accession>A0AAI8CL09</accession>
<dbReference type="GO" id="GO:0006310">
    <property type="term" value="P:DNA recombination"/>
    <property type="evidence" value="ECO:0007669"/>
    <property type="project" value="UniProtKB-KW"/>
</dbReference>
<name>A0AAI8CL09_FERIS</name>
<dbReference type="RefSeq" id="WP_052107231.1">
    <property type="nucleotide sequence ID" value="NZ_CP014334.2"/>
</dbReference>
<evidence type="ECO:0000313" key="10">
    <source>
        <dbReference type="Proteomes" id="UP000093740"/>
    </source>
</evidence>
<comment type="similarity">
    <text evidence="2">In the N-terminal section; belongs to the transposase 2 family.</text>
</comment>
<dbReference type="NCBIfam" id="NF040570">
    <property type="entry name" value="guided_TnpB"/>
    <property type="match status" value="1"/>
</dbReference>
<evidence type="ECO:0000256" key="2">
    <source>
        <dbReference type="ARBA" id="ARBA00011044"/>
    </source>
</evidence>
<evidence type="ECO:0000256" key="4">
    <source>
        <dbReference type="ARBA" id="ARBA00023125"/>
    </source>
</evidence>
<keyword evidence="5" id="KW-0233">DNA recombination</keyword>
<evidence type="ECO:0000256" key="1">
    <source>
        <dbReference type="ARBA" id="ARBA00008761"/>
    </source>
</evidence>
<evidence type="ECO:0000256" key="5">
    <source>
        <dbReference type="ARBA" id="ARBA00023172"/>
    </source>
</evidence>
<dbReference type="KEGG" id="fia:NA23_08855"/>
<feature type="domain" description="Probable transposase IS891/IS1136/IS1341" evidence="7">
    <location>
        <begin position="5"/>
        <end position="87"/>
    </location>
</feature>
<dbReference type="Proteomes" id="UP000093740">
    <property type="component" value="Chromosome"/>
</dbReference>
<dbReference type="GO" id="GO:0003677">
    <property type="term" value="F:DNA binding"/>
    <property type="evidence" value="ECO:0007669"/>
    <property type="project" value="UniProtKB-KW"/>
</dbReference>
<dbReference type="InterPro" id="IPR010095">
    <property type="entry name" value="Cas12f1-like_TNB"/>
</dbReference>
<dbReference type="InterPro" id="IPR001959">
    <property type="entry name" value="Transposase"/>
</dbReference>
<keyword evidence="6" id="KW-0175">Coiled coil</keyword>
<evidence type="ECO:0000259" key="8">
    <source>
        <dbReference type="Pfam" id="PF07282"/>
    </source>
</evidence>
<dbReference type="GO" id="GO:0032196">
    <property type="term" value="P:transposition"/>
    <property type="evidence" value="ECO:0007669"/>
    <property type="project" value="UniProtKB-KW"/>
</dbReference>
<reference evidence="9 10" key="1">
    <citation type="journal article" date="2015" name="Stand. Genomic Sci.">
        <title>Genome sequence of a native-feather degrading extremely thermophilic Eubacterium, Fervidobacterium islandicum AW-1.</title>
        <authorList>
            <person name="Lee Y.J."/>
            <person name="Jeong H."/>
            <person name="Park G.S."/>
            <person name="Kwak Y."/>
            <person name="Lee S.J."/>
            <person name="Lee S.J."/>
            <person name="Park M.K."/>
            <person name="Kim J.Y."/>
            <person name="Kang H.K."/>
            <person name="Shin J.H."/>
            <person name="Lee D.W."/>
        </authorList>
    </citation>
    <scope>NUCLEOTIDE SEQUENCE [LARGE SCALE GENOMIC DNA]</scope>
    <source>
        <strain evidence="9 10">AW-1</strain>
    </source>
</reference>
<dbReference type="Pfam" id="PF01385">
    <property type="entry name" value="OrfB_IS605"/>
    <property type="match status" value="1"/>
</dbReference>
<dbReference type="InterPro" id="IPR051399">
    <property type="entry name" value="RNA-guided_DNA_endo/Transpos"/>
</dbReference>
<evidence type="ECO:0000256" key="6">
    <source>
        <dbReference type="SAM" id="Coils"/>
    </source>
</evidence>
<evidence type="ECO:0000259" key="7">
    <source>
        <dbReference type="Pfam" id="PF01385"/>
    </source>
</evidence>
<comment type="similarity">
    <text evidence="1">In the C-terminal section; belongs to the transposase 35 family.</text>
</comment>
<gene>
    <name evidence="9" type="ORF">NA23_08855</name>
</gene>
<dbReference type="Pfam" id="PF07282">
    <property type="entry name" value="Cas12f1-like_TNB"/>
    <property type="match status" value="1"/>
</dbReference>
<dbReference type="AlphaFoldDB" id="A0AAI8CL09"/>
<keyword evidence="10" id="KW-1185">Reference proteome</keyword>
<proteinExistence type="inferred from homology"/>
<feature type="coiled-coil region" evidence="6">
    <location>
        <begin position="14"/>
        <end position="58"/>
    </location>
</feature>
<dbReference type="NCBIfam" id="TIGR01766">
    <property type="entry name" value="IS200/IS605 family accessory protein TnpB-like domain"/>
    <property type="match status" value="1"/>
</dbReference>
<organism evidence="9 10">
    <name type="scientific">Fervidobacterium islandicum</name>
    <dbReference type="NCBI Taxonomy" id="2423"/>
    <lineage>
        <taxon>Bacteria</taxon>
        <taxon>Thermotogati</taxon>
        <taxon>Thermotogota</taxon>
        <taxon>Thermotogae</taxon>
        <taxon>Thermotogales</taxon>
        <taxon>Fervidobacteriaceae</taxon>
        <taxon>Fervidobacterium</taxon>
    </lineage>
</organism>